<dbReference type="InterPro" id="IPR036236">
    <property type="entry name" value="Znf_C2H2_sf"/>
</dbReference>
<evidence type="ECO:0000256" key="6">
    <source>
        <dbReference type="SAM" id="MobiDB-lite"/>
    </source>
</evidence>
<dbReference type="SMART" id="SM00451">
    <property type="entry name" value="ZnF_U1"/>
    <property type="match status" value="1"/>
</dbReference>
<dbReference type="GO" id="GO:0005634">
    <property type="term" value="C:nucleus"/>
    <property type="evidence" value="ECO:0007669"/>
    <property type="project" value="UniProtKB-SubCell"/>
</dbReference>
<evidence type="ECO:0000256" key="2">
    <source>
        <dbReference type="ARBA" id="ARBA00022723"/>
    </source>
</evidence>
<feature type="region of interest" description="Disordered" evidence="6">
    <location>
        <begin position="1"/>
        <end position="22"/>
    </location>
</feature>
<dbReference type="SUPFAM" id="SSF57667">
    <property type="entry name" value="beta-beta-alpha zinc fingers"/>
    <property type="match status" value="1"/>
</dbReference>
<dbReference type="InterPro" id="IPR026811">
    <property type="entry name" value="CIZ1"/>
</dbReference>
<proteinExistence type="predicted"/>
<keyword evidence="4" id="KW-0862">Zinc</keyword>
<organism evidence="8 9">
    <name type="scientific">Sphenodon punctatus</name>
    <name type="common">Tuatara</name>
    <name type="synonym">Hatteria punctata</name>
    <dbReference type="NCBI Taxonomy" id="8508"/>
    <lineage>
        <taxon>Eukaryota</taxon>
        <taxon>Metazoa</taxon>
        <taxon>Chordata</taxon>
        <taxon>Craniata</taxon>
        <taxon>Vertebrata</taxon>
        <taxon>Euteleostomi</taxon>
        <taxon>Lepidosauria</taxon>
        <taxon>Sphenodontia</taxon>
        <taxon>Sphenodontidae</taxon>
        <taxon>Sphenodon</taxon>
    </lineage>
</organism>
<accession>A0A8D0GIE1</accession>
<evidence type="ECO:0000313" key="9">
    <source>
        <dbReference type="Proteomes" id="UP000694392"/>
    </source>
</evidence>
<feature type="domain" description="Matrin-type" evidence="7">
    <location>
        <begin position="139"/>
        <end position="169"/>
    </location>
</feature>
<evidence type="ECO:0000313" key="8">
    <source>
        <dbReference type="Ensembl" id="ENSSPUP00000006587.1"/>
    </source>
</evidence>
<name>A0A8D0GIE1_SPHPU</name>
<dbReference type="Ensembl" id="ENSSPUT00000007006.1">
    <property type="protein sequence ID" value="ENSSPUP00000006587.1"/>
    <property type="gene ID" value="ENSSPUG00000005054.1"/>
</dbReference>
<dbReference type="InterPro" id="IPR003604">
    <property type="entry name" value="Matrin/U1-like-C_Znf_C2H2"/>
</dbReference>
<keyword evidence="5" id="KW-0539">Nucleus</keyword>
<evidence type="ECO:0000256" key="5">
    <source>
        <dbReference type="ARBA" id="ARBA00023242"/>
    </source>
</evidence>
<dbReference type="Proteomes" id="UP000694392">
    <property type="component" value="Unplaced"/>
</dbReference>
<keyword evidence="3" id="KW-0863">Zinc-finger</keyword>
<dbReference type="AlphaFoldDB" id="A0A8D0GIE1"/>
<dbReference type="GeneTree" id="ENSGT00940000153322"/>
<dbReference type="InterPro" id="IPR000690">
    <property type="entry name" value="Matrin/U1-C_Znf_C2H2"/>
</dbReference>
<evidence type="ECO:0000256" key="1">
    <source>
        <dbReference type="ARBA" id="ARBA00004123"/>
    </source>
</evidence>
<dbReference type="PANTHER" id="PTHR15491">
    <property type="match status" value="1"/>
</dbReference>
<keyword evidence="2" id="KW-0479">Metal-binding</keyword>
<feature type="region of interest" description="Disordered" evidence="6">
    <location>
        <begin position="155"/>
        <end position="181"/>
    </location>
</feature>
<dbReference type="PROSITE" id="PS00028">
    <property type="entry name" value="ZINC_FINGER_C2H2_1"/>
    <property type="match status" value="1"/>
</dbReference>
<dbReference type="GO" id="GO:0008270">
    <property type="term" value="F:zinc ion binding"/>
    <property type="evidence" value="ECO:0007669"/>
    <property type="project" value="UniProtKB-KW"/>
</dbReference>
<keyword evidence="9" id="KW-1185">Reference proteome</keyword>
<evidence type="ECO:0000259" key="7">
    <source>
        <dbReference type="PROSITE" id="PS50171"/>
    </source>
</evidence>
<dbReference type="PROSITE" id="PS50171">
    <property type="entry name" value="ZF_MATRIN"/>
    <property type="match status" value="1"/>
</dbReference>
<evidence type="ECO:0000256" key="3">
    <source>
        <dbReference type="ARBA" id="ARBA00022771"/>
    </source>
</evidence>
<dbReference type="PANTHER" id="PTHR15491:SF9">
    <property type="entry name" value="CIP1-INTERACTING ZINC FINGER PROTEIN"/>
    <property type="match status" value="1"/>
</dbReference>
<evidence type="ECO:0000256" key="4">
    <source>
        <dbReference type="ARBA" id="ARBA00022833"/>
    </source>
</evidence>
<feature type="region of interest" description="Disordered" evidence="6">
    <location>
        <begin position="87"/>
        <end position="129"/>
    </location>
</feature>
<protein>
    <recommendedName>
        <fullName evidence="7">Matrin-type domain-containing protein</fullName>
    </recommendedName>
</protein>
<sequence>MPEDPNALVTVDEIQEESEDHEHQPFVTIDEMTEDDEDFLADFNRLKEELNFVTVDEVGEEDEEEEAETTFTGTDVEANTDIKAAVESEEGDAMATDELGLDECEPESKRRKVDSAGEKPSEASSATEDLDFLLPKAGYFCQICTLFYPDEASMRSHCRTPHHQQNMKEKGEGEPEELSSR</sequence>
<reference evidence="8" key="1">
    <citation type="submission" date="2025-08" db="UniProtKB">
        <authorList>
            <consortium name="Ensembl"/>
        </authorList>
    </citation>
    <scope>IDENTIFICATION</scope>
</reference>
<comment type="subcellular location">
    <subcellularLocation>
        <location evidence="1">Nucleus</location>
    </subcellularLocation>
</comment>
<feature type="compositionally biased region" description="Basic and acidic residues" evidence="6">
    <location>
        <begin position="166"/>
        <end position="181"/>
    </location>
</feature>
<dbReference type="GO" id="GO:0003676">
    <property type="term" value="F:nucleic acid binding"/>
    <property type="evidence" value="ECO:0007669"/>
    <property type="project" value="InterPro"/>
</dbReference>
<dbReference type="InterPro" id="IPR013087">
    <property type="entry name" value="Znf_C2H2_type"/>
</dbReference>
<reference evidence="8" key="2">
    <citation type="submission" date="2025-09" db="UniProtKB">
        <authorList>
            <consortium name="Ensembl"/>
        </authorList>
    </citation>
    <scope>IDENTIFICATION</scope>
</reference>